<dbReference type="InterPro" id="IPR050563">
    <property type="entry name" value="4-hydroxybenzoyl-CoA_TE"/>
</dbReference>
<dbReference type="PANTHER" id="PTHR31793">
    <property type="entry name" value="4-HYDROXYBENZOYL-COA THIOESTERASE FAMILY MEMBER"/>
    <property type="match status" value="1"/>
</dbReference>
<dbReference type="RefSeq" id="WP_377344940.1">
    <property type="nucleotide sequence ID" value="NZ_JBHLTP010000003.1"/>
</dbReference>
<dbReference type="SUPFAM" id="SSF54637">
    <property type="entry name" value="Thioesterase/thiol ester dehydrase-isomerase"/>
    <property type="match status" value="1"/>
</dbReference>
<comment type="caution">
    <text evidence="1">The sequence shown here is derived from an EMBL/GenBank/DDBJ whole genome shotgun (WGS) entry which is preliminary data.</text>
</comment>
<keyword evidence="2" id="KW-1185">Reference proteome</keyword>
<dbReference type="Pfam" id="PF13279">
    <property type="entry name" value="4HBT_2"/>
    <property type="match status" value="1"/>
</dbReference>
<name>A0ABV6LJ79_9BACI</name>
<dbReference type="EMBL" id="JBHLTP010000003">
    <property type="protein sequence ID" value="MFC0522409.1"/>
    <property type="molecule type" value="Genomic_DNA"/>
</dbReference>
<protein>
    <submittedName>
        <fullName evidence="1">Acyl-CoA thioesterase</fullName>
        <ecNumber evidence="1">3.1.2.-</ecNumber>
    </submittedName>
</protein>
<dbReference type="EC" id="3.1.2.-" evidence="1"/>
<dbReference type="Proteomes" id="UP001589836">
    <property type="component" value="Unassembled WGS sequence"/>
</dbReference>
<dbReference type="GO" id="GO:0016787">
    <property type="term" value="F:hydrolase activity"/>
    <property type="evidence" value="ECO:0007669"/>
    <property type="project" value="UniProtKB-KW"/>
</dbReference>
<sequence>MKKISYIENMQEWYDGFSFYIPVKVRFSETDMLGHMNNTAPFVYFEEARIEFLKSYGTFGEIHKEAESVPVAADLQCDFLQQVYFDQVLKVFVKIHYIGNTSYDLHYMAINEKEEVCLTARGRIVQINPNTGKPVEIPREIKEAAALMEVGNTSSS</sequence>
<dbReference type="Gene3D" id="3.10.129.10">
    <property type="entry name" value="Hotdog Thioesterase"/>
    <property type="match status" value="1"/>
</dbReference>
<keyword evidence="1" id="KW-0378">Hydrolase</keyword>
<proteinExistence type="predicted"/>
<organism evidence="1 2">
    <name type="scientific">Pontibacillus salicampi</name>
    <dbReference type="NCBI Taxonomy" id="1449801"/>
    <lineage>
        <taxon>Bacteria</taxon>
        <taxon>Bacillati</taxon>
        <taxon>Bacillota</taxon>
        <taxon>Bacilli</taxon>
        <taxon>Bacillales</taxon>
        <taxon>Bacillaceae</taxon>
        <taxon>Pontibacillus</taxon>
    </lineage>
</organism>
<dbReference type="CDD" id="cd00586">
    <property type="entry name" value="4HBT"/>
    <property type="match status" value="1"/>
</dbReference>
<evidence type="ECO:0000313" key="1">
    <source>
        <dbReference type="EMBL" id="MFC0522409.1"/>
    </source>
</evidence>
<dbReference type="PANTHER" id="PTHR31793:SF24">
    <property type="entry name" value="LONG-CHAIN ACYL-COA THIOESTERASE FADM"/>
    <property type="match status" value="1"/>
</dbReference>
<gene>
    <name evidence="1" type="ORF">ACFFGV_02235</name>
</gene>
<reference evidence="1 2" key="1">
    <citation type="submission" date="2024-09" db="EMBL/GenBank/DDBJ databases">
        <authorList>
            <person name="Sun Q."/>
            <person name="Mori K."/>
        </authorList>
    </citation>
    <scope>NUCLEOTIDE SEQUENCE [LARGE SCALE GENOMIC DNA]</scope>
    <source>
        <strain evidence="1 2">NCAIM B.02529</strain>
    </source>
</reference>
<dbReference type="InterPro" id="IPR029069">
    <property type="entry name" value="HotDog_dom_sf"/>
</dbReference>
<evidence type="ECO:0000313" key="2">
    <source>
        <dbReference type="Proteomes" id="UP001589836"/>
    </source>
</evidence>
<accession>A0ABV6LJ79</accession>